<dbReference type="Gene3D" id="1.10.287.950">
    <property type="entry name" value="Methyl-accepting chemotaxis protein"/>
    <property type="match status" value="1"/>
</dbReference>
<dbReference type="AlphaFoldDB" id="A0A5B8R0G5"/>
<keyword evidence="5 7" id="KW-0807">Transducer</keyword>
<evidence type="ECO:0000313" key="12">
    <source>
        <dbReference type="Proteomes" id="UP000321124"/>
    </source>
</evidence>
<sequence>MNLFNNVSIFKKVGAIFILAVIIFTLNLSISVISINKNRATLNYMEQQVYQRVELANQNVFFVQRLDELYTQSVSFADEDLLTNAGNMYDSVRKNLKQLDIVDPTQANQLNELSNKLTRYNEMTLKLAKGMLAGTIDMANIGQISQEKSQAFEAVLNEVQTYKQNKIIEFKDAIKEAADRSEQSLWLTVSFGIALLIVMFIVTIAIARSISSSAHSVARSLEELADGKGDLNHQLKVSGTDELGQVSSNFNRFLRLLADSILQVVNVTDPLLDSSRSLKQRMEDATKATQQQSQDASTVQVSMEDMRHSVIEISQNARQAASAAQVAEKEAMQGMNVVQRTIDISQDLNKGIQVASSSINELARDTENVTSILNVITSIAEQTNLLALNAAIEAARAGEQGRGFAVVADEVRALASKTADATTEIRQVLQNLKTAAVSSVNTMNVALAKSSENETNAQNTGLALKSIQEQIVSINGMNTHIASATEEQASVASLVVNNVVSMNASFDETLQILSQVRDVSEGLVDFADELKNATSQFKL</sequence>
<dbReference type="Pfam" id="PF00672">
    <property type="entry name" value="HAMP"/>
    <property type="match status" value="1"/>
</dbReference>
<evidence type="ECO:0000256" key="3">
    <source>
        <dbReference type="ARBA" id="ARBA00022989"/>
    </source>
</evidence>
<dbReference type="SUPFAM" id="SSF58104">
    <property type="entry name" value="Methyl-accepting chemotaxis protein (MCP) signaling domain"/>
    <property type="match status" value="1"/>
</dbReference>
<evidence type="ECO:0000313" key="11">
    <source>
        <dbReference type="EMBL" id="QDZ91797.1"/>
    </source>
</evidence>
<accession>A0A5B8R0G5</accession>
<gene>
    <name evidence="11" type="ORF">D0436_15760</name>
</gene>
<dbReference type="PROSITE" id="PS50885">
    <property type="entry name" value="HAMP"/>
    <property type="match status" value="1"/>
</dbReference>
<feature type="domain" description="Methyl-accepting transducer" evidence="9">
    <location>
        <begin position="267"/>
        <end position="503"/>
    </location>
</feature>
<evidence type="ECO:0000256" key="2">
    <source>
        <dbReference type="ARBA" id="ARBA00022692"/>
    </source>
</evidence>
<evidence type="ECO:0000256" key="7">
    <source>
        <dbReference type="PROSITE-ProRule" id="PRU00284"/>
    </source>
</evidence>
<dbReference type="KEGG" id="sdeo:D0436_15760"/>
<dbReference type="Proteomes" id="UP000321124">
    <property type="component" value="Chromosome"/>
</dbReference>
<dbReference type="FunFam" id="1.10.287.950:FF:000001">
    <property type="entry name" value="Methyl-accepting chemotaxis sensory transducer"/>
    <property type="match status" value="1"/>
</dbReference>
<dbReference type="EMBL" id="CP031775">
    <property type="protein sequence ID" value="QDZ91797.1"/>
    <property type="molecule type" value="Genomic_DNA"/>
</dbReference>
<organism evidence="11 12">
    <name type="scientific">Shewanella decolorationis</name>
    <dbReference type="NCBI Taxonomy" id="256839"/>
    <lineage>
        <taxon>Bacteria</taxon>
        <taxon>Pseudomonadati</taxon>
        <taxon>Pseudomonadota</taxon>
        <taxon>Gammaproteobacteria</taxon>
        <taxon>Alteromonadales</taxon>
        <taxon>Shewanellaceae</taxon>
        <taxon>Shewanella</taxon>
    </lineage>
</organism>
<dbReference type="GO" id="GO:0006935">
    <property type="term" value="P:chemotaxis"/>
    <property type="evidence" value="ECO:0007669"/>
    <property type="project" value="UniProtKB-ARBA"/>
</dbReference>
<evidence type="ECO:0000256" key="5">
    <source>
        <dbReference type="ARBA" id="ARBA00023224"/>
    </source>
</evidence>
<evidence type="ECO:0000256" key="6">
    <source>
        <dbReference type="ARBA" id="ARBA00029447"/>
    </source>
</evidence>
<dbReference type="RefSeq" id="WP_023268166.1">
    <property type="nucleotide sequence ID" value="NZ_BSOL01000019.1"/>
</dbReference>
<feature type="transmembrane region" description="Helical" evidence="8">
    <location>
        <begin position="13"/>
        <end position="35"/>
    </location>
</feature>
<comment type="similarity">
    <text evidence="6">Belongs to the methyl-accepting chemotaxis (MCP) protein family.</text>
</comment>
<feature type="domain" description="HAMP" evidence="10">
    <location>
        <begin position="208"/>
        <end position="262"/>
    </location>
</feature>
<reference evidence="11 12" key="1">
    <citation type="journal article" date="2019" name="Ecotoxicol. Environ. Saf.">
        <title>Microbial characterization of heavy metal resistant bacterial strains isolated from an electroplating wastewater treatment plant.</title>
        <authorList>
            <person name="Cai X."/>
            <person name="Zheng X."/>
            <person name="Zhang D."/>
            <person name="Iqbal W."/>
            <person name="Liu C."/>
            <person name="Yang B."/>
            <person name="Zhao X."/>
            <person name="Lu X."/>
            <person name="Mao Y."/>
        </authorList>
    </citation>
    <scope>NUCLEOTIDE SEQUENCE [LARGE SCALE GENOMIC DNA]</scope>
    <source>
        <strain evidence="11 12">Ni1-3</strain>
    </source>
</reference>
<comment type="subcellular location">
    <subcellularLocation>
        <location evidence="1">Membrane</location>
        <topology evidence="1">Multi-pass membrane protein</topology>
    </subcellularLocation>
</comment>
<keyword evidence="2 8" id="KW-0812">Transmembrane</keyword>
<evidence type="ECO:0000256" key="1">
    <source>
        <dbReference type="ARBA" id="ARBA00004141"/>
    </source>
</evidence>
<evidence type="ECO:0000256" key="4">
    <source>
        <dbReference type="ARBA" id="ARBA00023136"/>
    </source>
</evidence>
<dbReference type="InterPro" id="IPR004089">
    <property type="entry name" value="MCPsignal_dom"/>
</dbReference>
<evidence type="ECO:0000259" key="9">
    <source>
        <dbReference type="PROSITE" id="PS50111"/>
    </source>
</evidence>
<dbReference type="GO" id="GO:0007165">
    <property type="term" value="P:signal transduction"/>
    <property type="evidence" value="ECO:0007669"/>
    <property type="project" value="UniProtKB-KW"/>
</dbReference>
<dbReference type="PROSITE" id="PS50111">
    <property type="entry name" value="CHEMOTAXIS_TRANSDUC_2"/>
    <property type="match status" value="1"/>
</dbReference>
<evidence type="ECO:0000256" key="8">
    <source>
        <dbReference type="SAM" id="Phobius"/>
    </source>
</evidence>
<evidence type="ECO:0000259" key="10">
    <source>
        <dbReference type="PROSITE" id="PS50885"/>
    </source>
</evidence>
<dbReference type="Pfam" id="PF00015">
    <property type="entry name" value="MCPsignal"/>
    <property type="match status" value="1"/>
</dbReference>
<dbReference type="PANTHER" id="PTHR32089:SF119">
    <property type="entry name" value="METHYL-ACCEPTING CHEMOTAXIS PROTEIN CTPL"/>
    <property type="match status" value="1"/>
</dbReference>
<name>A0A5B8R0G5_9GAMM</name>
<protein>
    <submittedName>
        <fullName evidence="11">HAMP domain-containing methyl-accepting chemotaxis protein</fullName>
    </submittedName>
</protein>
<dbReference type="SMART" id="SM00304">
    <property type="entry name" value="HAMP"/>
    <property type="match status" value="1"/>
</dbReference>
<dbReference type="PANTHER" id="PTHR32089">
    <property type="entry name" value="METHYL-ACCEPTING CHEMOTAXIS PROTEIN MCPB"/>
    <property type="match status" value="1"/>
</dbReference>
<dbReference type="GO" id="GO:0016020">
    <property type="term" value="C:membrane"/>
    <property type="evidence" value="ECO:0007669"/>
    <property type="project" value="UniProtKB-SubCell"/>
</dbReference>
<keyword evidence="3 8" id="KW-1133">Transmembrane helix</keyword>
<dbReference type="InterPro" id="IPR003660">
    <property type="entry name" value="HAMP_dom"/>
</dbReference>
<proteinExistence type="inferred from homology"/>
<dbReference type="SMART" id="SM00283">
    <property type="entry name" value="MA"/>
    <property type="match status" value="1"/>
</dbReference>
<keyword evidence="4 8" id="KW-0472">Membrane</keyword>
<dbReference type="CDD" id="cd06225">
    <property type="entry name" value="HAMP"/>
    <property type="match status" value="1"/>
</dbReference>
<feature type="transmembrane region" description="Helical" evidence="8">
    <location>
        <begin position="185"/>
        <end position="207"/>
    </location>
</feature>